<evidence type="ECO:0000256" key="11">
    <source>
        <dbReference type="ARBA" id="ARBA00036357"/>
    </source>
</evidence>
<keyword evidence="10" id="KW-0511">Multifunctional enzyme</keyword>
<keyword evidence="6" id="KW-0554">One-carbon metabolism</keyword>
<evidence type="ECO:0000256" key="1">
    <source>
        <dbReference type="ARBA" id="ARBA00004777"/>
    </source>
</evidence>
<dbReference type="EMBL" id="CAXLJL010000267">
    <property type="protein sequence ID" value="CAL5135673.1"/>
    <property type="molecule type" value="Genomic_DNA"/>
</dbReference>
<dbReference type="SUPFAM" id="SSF51735">
    <property type="entry name" value="NAD(P)-binding Rossmann-fold domains"/>
    <property type="match status" value="1"/>
</dbReference>
<organism evidence="15 16">
    <name type="scientific">Calicophoron daubneyi</name>
    <name type="common">Rumen fluke</name>
    <name type="synonym">Paramphistomum daubneyi</name>
    <dbReference type="NCBI Taxonomy" id="300641"/>
    <lineage>
        <taxon>Eukaryota</taxon>
        <taxon>Metazoa</taxon>
        <taxon>Spiralia</taxon>
        <taxon>Lophotrochozoa</taxon>
        <taxon>Platyhelminthes</taxon>
        <taxon>Trematoda</taxon>
        <taxon>Digenea</taxon>
        <taxon>Plagiorchiida</taxon>
        <taxon>Pronocephalata</taxon>
        <taxon>Paramphistomoidea</taxon>
        <taxon>Paramphistomidae</taxon>
        <taxon>Calicophoron</taxon>
    </lineage>
</organism>
<dbReference type="PRINTS" id="PR00085">
    <property type="entry name" value="THFDHDRGNASE"/>
</dbReference>
<protein>
    <recommendedName>
        <fullName evidence="5">C-1-tetrahydrofolate synthase, cytoplasmic</fullName>
        <ecNumber evidence="4">1.5.1.5</ecNumber>
        <ecNumber evidence="3">3.5.4.9</ecNumber>
    </recommendedName>
</protein>
<evidence type="ECO:0000313" key="15">
    <source>
        <dbReference type="EMBL" id="CAL5135673.1"/>
    </source>
</evidence>
<keyword evidence="7" id="KW-0378">Hydrolase</keyword>
<evidence type="ECO:0000256" key="7">
    <source>
        <dbReference type="ARBA" id="ARBA00022801"/>
    </source>
</evidence>
<name>A0AAV2TKM9_CALDB</name>
<comment type="catalytic activity">
    <reaction evidence="11">
        <text>(6R)-5,10-methenyltetrahydrofolate + H2O = (6R)-10-formyltetrahydrofolate + H(+)</text>
        <dbReference type="Rhea" id="RHEA:23700"/>
        <dbReference type="ChEBI" id="CHEBI:15377"/>
        <dbReference type="ChEBI" id="CHEBI:15378"/>
        <dbReference type="ChEBI" id="CHEBI:57455"/>
        <dbReference type="ChEBI" id="CHEBI:195366"/>
        <dbReference type="EC" id="3.5.4.9"/>
    </reaction>
</comment>
<dbReference type="InterPro" id="IPR020630">
    <property type="entry name" value="THF_DH/CycHdrlase_cat_dom"/>
</dbReference>
<evidence type="ECO:0000256" key="2">
    <source>
        <dbReference type="ARBA" id="ARBA00011738"/>
    </source>
</evidence>
<dbReference type="PANTHER" id="PTHR48099:SF5">
    <property type="entry name" value="C-1-TETRAHYDROFOLATE SYNTHASE, CYTOPLASMIC"/>
    <property type="match status" value="1"/>
</dbReference>
<feature type="domain" description="Tetrahydrofolate dehydrogenase/cyclohydrolase NAD(P)-binding" evidence="14">
    <location>
        <begin position="157"/>
        <end position="304"/>
    </location>
</feature>
<evidence type="ECO:0000256" key="4">
    <source>
        <dbReference type="ARBA" id="ARBA00012859"/>
    </source>
</evidence>
<evidence type="ECO:0000256" key="3">
    <source>
        <dbReference type="ARBA" id="ARBA00012776"/>
    </source>
</evidence>
<dbReference type="InterPro" id="IPR046346">
    <property type="entry name" value="Aminoacid_DH-like_N_sf"/>
</dbReference>
<feature type="domain" description="Tetrahydrofolate dehydrogenase/cyclohydrolase catalytic" evidence="13">
    <location>
        <begin position="11"/>
        <end position="126"/>
    </location>
</feature>
<dbReference type="EC" id="1.5.1.5" evidence="4"/>
<dbReference type="GO" id="GO:0035999">
    <property type="term" value="P:tetrahydrofolate interconversion"/>
    <property type="evidence" value="ECO:0007669"/>
    <property type="project" value="TreeGrafter"/>
</dbReference>
<keyword evidence="9" id="KW-0560">Oxidoreductase</keyword>
<reference evidence="15" key="1">
    <citation type="submission" date="2024-06" db="EMBL/GenBank/DDBJ databases">
        <authorList>
            <person name="Liu X."/>
            <person name="Lenzi L."/>
            <person name="Haldenby T S."/>
            <person name="Uol C."/>
        </authorList>
    </citation>
    <scope>NUCLEOTIDE SEQUENCE</scope>
</reference>
<dbReference type="GO" id="GO:0005829">
    <property type="term" value="C:cytosol"/>
    <property type="evidence" value="ECO:0007669"/>
    <property type="project" value="TreeGrafter"/>
</dbReference>
<proteinExistence type="inferred from homology"/>
<keyword evidence="8" id="KW-0521">NADP</keyword>
<comment type="catalytic activity">
    <reaction evidence="12">
        <text>(6S)-5,6,7,8-tetrahydrofolate + formate + ATP = (6R)-10-formyltetrahydrofolate + ADP + phosphate</text>
        <dbReference type="Rhea" id="RHEA:20221"/>
        <dbReference type="ChEBI" id="CHEBI:15740"/>
        <dbReference type="ChEBI" id="CHEBI:30616"/>
        <dbReference type="ChEBI" id="CHEBI:43474"/>
        <dbReference type="ChEBI" id="CHEBI:57453"/>
        <dbReference type="ChEBI" id="CHEBI:195366"/>
        <dbReference type="ChEBI" id="CHEBI:456216"/>
        <dbReference type="EC" id="6.3.4.3"/>
    </reaction>
</comment>
<evidence type="ECO:0000313" key="16">
    <source>
        <dbReference type="Proteomes" id="UP001497525"/>
    </source>
</evidence>
<dbReference type="InterPro" id="IPR036291">
    <property type="entry name" value="NAD(P)-bd_dom_sf"/>
</dbReference>
<comment type="subunit">
    <text evidence="2">Homodimer.</text>
</comment>
<dbReference type="GO" id="GO:0004329">
    <property type="term" value="F:formate-tetrahydrofolate ligase activity"/>
    <property type="evidence" value="ECO:0007669"/>
    <property type="project" value="UniProtKB-EC"/>
</dbReference>
<evidence type="ECO:0000256" key="10">
    <source>
        <dbReference type="ARBA" id="ARBA00023268"/>
    </source>
</evidence>
<evidence type="ECO:0000256" key="12">
    <source>
        <dbReference type="ARBA" id="ARBA00049033"/>
    </source>
</evidence>
<dbReference type="PANTHER" id="PTHR48099">
    <property type="entry name" value="C-1-TETRAHYDROFOLATE SYNTHASE, CYTOPLASMIC-RELATED"/>
    <property type="match status" value="1"/>
</dbReference>
<dbReference type="Pfam" id="PF02882">
    <property type="entry name" value="THF_DHG_CYH_C"/>
    <property type="match status" value="1"/>
</dbReference>
<gene>
    <name evidence="15" type="ORF">CDAUBV1_LOCUS9795</name>
</gene>
<dbReference type="Pfam" id="PF00763">
    <property type="entry name" value="THF_DHG_CYH"/>
    <property type="match status" value="1"/>
</dbReference>
<sequence>MLPPRSVILYGGVLSKAICQRINSEVAILHSRFNVYPKLAVIEVGCLKESTIFIDRKRSFAEQCGVELFHVNLPSDCSESSLIEVVQQFNTDPSVHGVMLQLPLDSTQEIDVSKPLQKIATNKDVEGLGFVNTAILSRENVLCPHCEGLHHRYAHIPCTAAACFAFIRHVNFQLEGSHCVVVGRGRLVGAPTADLLAGSCRATVTQCNEYSHNLKEEIRRADLVVAAAGHPGLIKGDWIKPGALVLDCGYNVLPDPSNPSKLRSFGDVQFDEALTRAGWITPVPGGVGPVSIAMLFRNTLNSARWAAGLQDMLCGCSSAPSSDRDSPCPDQVEPSPQ</sequence>
<evidence type="ECO:0000256" key="8">
    <source>
        <dbReference type="ARBA" id="ARBA00022857"/>
    </source>
</evidence>
<evidence type="ECO:0000256" key="9">
    <source>
        <dbReference type="ARBA" id="ARBA00023002"/>
    </source>
</evidence>
<dbReference type="HAMAP" id="MF_01576">
    <property type="entry name" value="THF_DHG_CYH"/>
    <property type="match status" value="1"/>
</dbReference>
<dbReference type="Proteomes" id="UP001497525">
    <property type="component" value="Unassembled WGS sequence"/>
</dbReference>
<dbReference type="FunFam" id="3.40.50.10860:FF:000005">
    <property type="entry name" value="C-1-tetrahydrofolate synthase, cytoplasmic, putative"/>
    <property type="match status" value="1"/>
</dbReference>
<evidence type="ECO:0000259" key="13">
    <source>
        <dbReference type="Pfam" id="PF00763"/>
    </source>
</evidence>
<dbReference type="InterPro" id="IPR000672">
    <property type="entry name" value="THF_DH/CycHdrlase"/>
</dbReference>
<dbReference type="Gene3D" id="3.40.50.10860">
    <property type="entry name" value="Leucine Dehydrogenase, chain A, domain 1"/>
    <property type="match status" value="1"/>
</dbReference>
<comment type="pathway">
    <text evidence="1">One-carbon metabolism; tetrahydrofolate interconversion.</text>
</comment>
<dbReference type="GO" id="GO:0004477">
    <property type="term" value="F:methenyltetrahydrofolate cyclohydrolase activity"/>
    <property type="evidence" value="ECO:0007669"/>
    <property type="project" value="UniProtKB-EC"/>
</dbReference>
<dbReference type="SUPFAM" id="SSF53223">
    <property type="entry name" value="Aminoacid dehydrogenase-like, N-terminal domain"/>
    <property type="match status" value="1"/>
</dbReference>
<evidence type="ECO:0000256" key="5">
    <source>
        <dbReference type="ARBA" id="ARBA00017592"/>
    </source>
</evidence>
<evidence type="ECO:0000259" key="14">
    <source>
        <dbReference type="Pfam" id="PF02882"/>
    </source>
</evidence>
<comment type="caution">
    <text evidence="15">The sequence shown here is derived from an EMBL/GenBank/DDBJ whole genome shotgun (WGS) entry which is preliminary data.</text>
</comment>
<dbReference type="EC" id="3.5.4.9" evidence="3"/>
<dbReference type="AlphaFoldDB" id="A0AAV2TKM9"/>
<dbReference type="Gene3D" id="3.40.50.720">
    <property type="entry name" value="NAD(P)-binding Rossmann-like Domain"/>
    <property type="match status" value="1"/>
</dbReference>
<dbReference type="InterPro" id="IPR020631">
    <property type="entry name" value="THF_DH/CycHdrlase_NAD-bd_dom"/>
</dbReference>
<dbReference type="CDD" id="cd01080">
    <property type="entry name" value="NAD_bind_m-THF_DH_Cyclohyd"/>
    <property type="match status" value="1"/>
</dbReference>
<evidence type="ECO:0000256" key="6">
    <source>
        <dbReference type="ARBA" id="ARBA00022563"/>
    </source>
</evidence>
<dbReference type="GO" id="GO:0004488">
    <property type="term" value="F:methylenetetrahydrofolate dehydrogenase (NADP+) activity"/>
    <property type="evidence" value="ECO:0007669"/>
    <property type="project" value="UniProtKB-EC"/>
</dbReference>
<accession>A0AAV2TKM9</accession>
<dbReference type="FunFam" id="3.40.50.720:FF:000006">
    <property type="entry name" value="Bifunctional protein FolD"/>
    <property type="match status" value="1"/>
</dbReference>